<keyword evidence="2" id="KW-1185">Reference proteome</keyword>
<dbReference type="KEGG" id="ced:LH89_20290"/>
<dbReference type="GeneID" id="66565524"/>
<dbReference type="EMBL" id="CP025003">
    <property type="protein sequence ID" value="ATZ95067.1"/>
    <property type="molecule type" value="Genomic_DNA"/>
</dbReference>
<organism evidence="1 2">
    <name type="scientific">Dickeya fangzhongdai</name>
    <dbReference type="NCBI Taxonomy" id="1778540"/>
    <lineage>
        <taxon>Bacteria</taxon>
        <taxon>Pseudomonadati</taxon>
        <taxon>Pseudomonadota</taxon>
        <taxon>Gammaproteobacteria</taxon>
        <taxon>Enterobacterales</taxon>
        <taxon>Pectobacteriaceae</taxon>
        <taxon>Dickeya</taxon>
    </lineage>
</organism>
<sequence length="74" mass="8201">MNNNDFPTASTPETLAHEVSCLKVLMTLMLKSIGQADAGKVIVSMEKYIAQLEDPAQAEIFGTTIKQIKTVYRR</sequence>
<dbReference type="RefSeq" id="WP_022634132.1">
    <property type="nucleotide sequence ID" value="NZ_BMJF01000002.1"/>
</dbReference>
<name>A0A2K8QNG9_9GAMM</name>
<dbReference type="Proteomes" id="UP000231901">
    <property type="component" value="Chromosome"/>
</dbReference>
<dbReference type="Pfam" id="PF10769">
    <property type="entry name" value="DUF2594"/>
    <property type="match status" value="1"/>
</dbReference>
<dbReference type="KEGG" id="dfn:CVE23_14415"/>
<dbReference type="InterPro" id="IPR019705">
    <property type="entry name" value="DUF2594"/>
</dbReference>
<evidence type="ECO:0000313" key="1">
    <source>
        <dbReference type="EMBL" id="ATZ95067.1"/>
    </source>
</evidence>
<protein>
    <submittedName>
        <fullName evidence="1">DUF2594 domain-containing protein</fullName>
    </submittedName>
</protein>
<dbReference type="NCBIfam" id="NF007904">
    <property type="entry name" value="PRK10613.1"/>
    <property type="match status" value="1"/>
</dbReference>
<dbReference type="OrthoDB" id="6475550at2"/>
<gene>
    <name evidence="1" type="ORF">CVE23_14415</name>
</gene>
<dbReference type="AlphaFoldDB" id="A0A2K8QNG9"/>
<evidence type="ECO:0000313" key="2">
    <source>
        <dbReference type="Proteomes" id="UP000231901"/>
    </source>
</evidence>
<accession>A0A2K8QNG9</accession>
<reference evidence="2" key="1">
    <citation type="journal article" date="2018" name="Genome Announc.">
        <title>Complete genome sequence of a Dickeya fangzhongdai type strain causing bleeding canker of pear tree trunks.</title>
        <authorList>
            <person name="Zhao Y."/>
            <person name="Tian Y."/>
            <person name="Li X."/>
            <person name="Hu B."/>
        </authorList>
    </citation>
    <scope>NUCLEOTIDE SEQUENCE [LARGE SCALE GENOMIC DNA]</scope>
    <source>
        <strain evidence="2">DSM 101947</strain>
    </source>
</reference>
<proteinExistence type="predicted"/>